<organism evidence="2 5">
    <name type="scientific">Tatumella citrea</name>
    <name type="common">Pantoea citrea</name>
    <dbReference type="NCBI Taxonomy" id="53336"/>
    <lineage>
        <taxon>Bacteria</taxon>
        <taxon>Pseudomonadati</taxon>
        <taxon>Pseudomonadota</taxon>
        <taxon>Gammaproteobacteria</taxon>
        <taxon>Enterobacterales</taxon>
        <taxon>Erwiniaceae</taxon>
        <taxon>Tatumella</taxon>
    </lineage>
</organism>
<dbReference type="EMBL" id="CP015581">
    <property type="protein sequence ID" value="ARU96660.1"/>
    <property type="molecule type" value="Genomic_DNA"/>
</dbReference>
<dbReference type="InterPro" id="IPR036237">
    <property type="entry name" value="Xyl_isomerase-like_sf"/>
</dbReference>
<dbReference type="PANTHER" id="PTHR12110:SF41">
    <property type="entry name" value="INOSOSE DEHYDRATASE"/>
    <property type="match status" value="1"/>
</dbReference>
<evidence type="ECO:0000259" key="1">
    <source>
        <dbReference type="Pfam" id="PF01261"/>
    </source>
</evidence>
<dbReference type="Proteomes" id="UP000195814">
    <property type="component" value="Chromosome"/>
</dbReference>
<dbReference type="Gene3D" id="3.20.20.150">
    <property type="entry name" value="Divalent-metal-dependent TIM barrel enzymes"/>
    <property type="match status" value="1"/>
</dbReference>
<dbReference type="RefSeq" id="WP_087487003.1">
    <property type="nucleotide sequence ID" value="NZ_CP015579.1"/>
</dbReference>
<evidence type="ECO:0000313" key="3">
    <source>
        <dbReference type="EMBL" id="ARU96660.1"/>
    </source>
</evidence>
<dbReference type="KEGG" id="tci:A7K98_01740"/>
<dbReference type="OrthoDB" id="7914296at2"/>
<reference evidence="4 5" key="1">
    <citation type="submission" date="2016-05" db="EMBL/GenBank/DDBJ databases">
        <title>Complete genome sequence of two 2,5-diketo-D-glunonic acid producing strain Tatumella citrea.</title>
        <authorList>
            <person name="Duan C."/>
            <person name="Yang J."/>
            <person name="Yang S."/>
        </authorList>
    </citation>
    <scope>NUCLEOTIDE SEQUENCE [LARGE SCALE GENOMIC DNA]</scope>
    <source>
        <strain evidence="3 4">ATCC 39140</strain>
        <strain evidence="2 5">DSM 13699</strain>
    </source>
</reference>
<dbReference type="AlphaFoldDB" id="A0A1Y0L3M8"/>
<gene>
    <name evidence="2" type="ORF">A7K98_01740</name>
    <name evidence="3" type="ORF">A7K99_01740</name>
</gene>
<evidence type="ECO:0000313" key="2">
    <source>
        <dbReference type="EMBL" id="ARU92624.1"/>
    </source>
</evidence>
<dbReference type="Proteomes" id="UP000195729">
    <property type="component" value="Chromosome"/>
</dbReference>
<sequence length="282" mass="31507">MDNKLIIGVNTAMFDGWDLDTAFAVIKKSGFKFVELAYNQGYVGNLNAALFEDEHARHVKELLEKHQLGMHALGCTVPLSGEDAIDQFSARIRFAGKLGVKYLNISPGKQEFHDIIVSNLKQLAPLAREHNCIICLENGGDPNYNFMTCAEEVFAALDEIAQDSVGLNVDPGNTLSMRSDIDPIADAIAMLPRATHFHVKDVQKRNGEYRFPAIGQGDLDYRQILVELAERQIPCSLEIPLRMHRKADTFPVRSEDKVSLERITEVLADSRKYIESVVGYSL</sequence>
<evidence type="ECO:0000313" key="5">
    <source>
        <dbReference type="Proteomes" id="UP000195814"/>
    </source>
</evidence>
<protein>
    <recommendedName>
        <fullName evidence="1">Xylose isomerase-like TIM barrel domain-containing protein</fullName>
    </recommendedName>
</protein>
<proteinExistence type="predicted"/>
<keyword evidence="4" id="KW-1185">Reference proteome</keyword>
<accession>A0A1Y0L3M8</accession>
<dbReference type="PANTHER" id="PTHR12110">
    <property type="entry name" value="HYDROXYPYRUVATE ISOMERASE"/>
    <property type="match status" value="1"/>
</dbReference>
<dbReference type="InterPro" id="IPR013022">
    <property type="entry name" value="Xyl_isomerase-like_TIM-brl"/>
</dbReference>
<feature type="domain" description="Xylose isomerase-like TIM barrel" evidence="1">
    <location>
        <begin position="23"/>
        <end position="241"/>
    </location>
</feature>
<name>A0A1Y0L3M8_TATCI</name>
<dbReference type="Pfam" id="PF01261">
    <property type="entry name" value="AP_endonuc_2"/>
    <property type="match status" value="1"/>
</dbReference>
<dbReference type="SUPFAM" id="SSF51658">
    <property type="entry name" value="Xylose isomerase-like"/>
    <property type="match status" value="1"/>
</dbReference>
<evidence type="ECO:0000313" key="4">
    <source>
        <dbReference type="Proteomes" id="UP000195729"/>
    </source>
</evidence>
<dbReference type="InterPro" id="IPR050312">
    <property type="entry name" value="IolE/XylAMocC-like"/>
</dbReference>
<dbReference type="EMBL" id="CP015579">
    <property type="protein sequence ID" value="ARU92624.1"/>
    <property type="molecule type" value="Genomic_DNA"/>
</dbReference>